<reference evidence="1 2" key="1">
    <citation type="journal article" date="2018" name="Sci. Rep.">
        <title>Genomic signatures of local adaptation to the degree of environmental predictability in rotifers.</title>
        <authorList>
            <person name="Franch-Gras L."/>
            <person name="Hahn C."/>
            <person name="Garcia-Roger E.M."/>
            <person name="Carmona M.J."/>
            <person name="Serra M."/>
            <person name="Gomez A."/>
        </authorList>
    </citation>
    <scope>NUCLEOTIDE SEQUENCE [LARGE SCALE GENOMIC DNA]</scope>
    <source>
        <strain evidence="1">HYR1</strain>
    </source>
</reference>
<dbReference type="Proteomes" id="UP000276133">
    <property type="component" value="Unassembled WGS sequence"/>
</dbReference>
<dbReference type="EMBL" id="REGN01012646">
    <property type="protein sequence ID" value="RMZ95026.1"/>
    <property type="molecule type" value="Genomic_DNA"/>
</dbReference>
<dbReference type="AlphaFoldDB" id="A0A3M7P7F4"/>
<proteinExistence type="predicted"/>
<evidence type="ECO:0000313" key="2">
    <source>
        <dbReference type="Proteomes" id="UP000276133"/>
    </source>
</evidence>
<evidence type="ECO:0000313" key="1">
    <source>
        <dbReference type="EMBL" id="RMZ95026.1"/>
    </source>
</evidence>
<dbReference type="OrthoDB" id="10354719at2759"/>
<keyword evidence="2" id="KW-1185">Reference proteome</keyword>
<sequence length="217" mass="25017">MDSDSDTEDFPDTILGSFISADFVDKYGIEFDFDKSNLKSIIEEVVVHDKLRFSCVCGGYFVKSNSRAKNTDIYLYSGSDYLATEQYLNSFLNEKYRNFDFHQLGTVAPQGIIAKKTVILPDGKQAIVYFSYINFPKSTNHRIQLLNTFDLEPCKIIYLYAKNMLLCSQWYLGGGSMISENHNPSLDFVENYKKKGFLFENNVFVPQRNRYIDINNP</sequence>
<dbReference type="EMBL" id="REGN01012646">
    <property type="protein sequence ID" value="RMZ95028.1"/>
    <property type="molecule type" value="Genomic_DNA"/>
</dbReference>
<organism evidence="1 2">
    <name type="scientific">Brachionus plicatilis</name>
    <name type="common">Marine rotifer</name>
    <name type="synonym">Brachionus muelleri</name>
    <dbReference type="NCBI Taxonomy" id="10195"/>
    <lineage>
        <taxon>Eukaryota</taxon>
        <taxon>Metazoa</taxon>
        <taxon>Spiralia</taxon>
        <taxon>Gnathifera</taxon>
        <taxon>Rotifera</taxon>
        <taxon>Eurotatoria</taxon>
        <taxon>Monogononta</taxon>
        <taxon>Pseudotrocha</taxon>
        <taxon>Ploima</taxon>
        <taxon>Brachionidae</taxon>
        <taxon>Brachionus</taxon>
    </lineage>
</organism>
<dbReference type="EMBL" id="REGN01012646">
    <property type="protein sequence ID" value="RMZ95027.1"/>
    <property type="molecule type" value="Genomic_DNA"/>
</dbReference>
<name>A0A3M7P7F4_BRAPC</name>
<comment type="caution">
    <text evidence="1">The sequence shown here is derived from an EMBL/GenBank/DDBJ whole genome shotgun (WGS) entry which is preliminary data.</text>
</comment>
<protein>
    <submittedName>
        <fullName evidence="1">Uncharacterized protein</fullName>
    </submittedName>
</protein>
<gene>
    <name evidence="1" type="ORF">BpHYR1_053672</name>
</gene>
<accession>A0A3M7P7F4</accession>